<evidence type="ECO:0000313" key="1">
    <source>
        <dbReference type="EMBL" id="CDW45517.1"/>
    </source>
</evidence>
<accession>A0A0K2V5U3</accession>
<dbReference type="EMBL" id="HACA01028156">
    <property type="protein sequence ID" value="CDW45517.1"/>
    <property type="molecule type" value="Transcribed_RNA"/>
</dbReference>
<protein>
    <submittedName>
        <fullName evidence="1">Uncharacterized protein</fullName>
    </submittedName>
</protein>
<sequence length="73" mass="8579">MNIQVSVRLRYLRSRGESPKFPTFLPLVMGQVIRPCFNKAKKPFSIIFYFNILSPTSLRTRLNSVIITRLFLF</sequence>
<organism evidence="1">
    <name type="scientific">Lepeophtheirus salmonis</name>
    <name type="common">Salmon louse</name>
    <name type="synonym">Caligus salmonis</name>
    <dbReference type="NCBI Taxonomy" id="72036"/>
    <lineage>
        <taxon>Eukaryota</taxon>
        <taxon>Metazoa</taxon>
        <taxon>Ecdysozoa</taxon>
        <taxon>Arthropoda</taxon>
        <taxon>Crustacea</taxon>
        <taxon>Multicrustacea</taxon>
        <taxon>Hexanauplia</taxon>
        <taxon>Copepoda</taxon>
        <taxon>Siphonostomatoida</taxon>
        <taxon>Caligidae</taxon>
        <taxon>Lepeophtheirus</taxon>
    </lineage>
</organism>
<proteinExistence type="predicted"/>
<name>A0A0K2V5U3_LEPSM</name>
<reference evidence="1" key="1">
    <citation type="submission" date="2014-05" db="EMBL/GenBank/DDBJ databases">
        <authorList>
            <person name="Chronopoulou M."/>
        </authorList>
    </citation>
    <scope>NUCLEOTIDE SEQUENCE</scope>
    <source>
        <tissue evidence="1">Whole organism</tissue>
    </source>
</reference>
<dbReference type="AlphaFoldDB" id="A0A0K2V5U3"/>